<evidence type="ECO:0000313" key="2">
    <source>
        <dbReference type="Proteomes" id="UP001054945"/>
    </source>
</evidence>
<dbReference type="AlphaFoldDB" id="A0AAV4RA01"/>
<dbReference type="EMBL" id="BPLR01007487">
    <property type="protein sequence ID" value="GIY17237.1"/>
    <property type="molecule type" value="Genomic_DNA"/>
</dbReference>
<accession>A0AAV4RA01</accession>
<name>A0AAV4RA01_CAEEX</name>
<dbReference type="Proteomes" id="UP001054945">
    <property type="component" value="Unassembled WGS sequence"/>
</dbReference>
<comment type="caution">
    <text evidence="1">The sequence shown here is derived from an EMBL/GenBank/DDBJ whole genome shotgun (WGS) entry which is preliminary data.</text>
</comment>
<gene>
    <name evidence="1" type="ORF">CEXT_434541</name>
</gene>
<proteinExistence type="predicted"/>
<reference evidence="1 2" key="1">
    <citation type="submission" date="2021-06" db="EMBL/GenBank/DDBJ databases">
        <title>Caerostris extrusa draft genome.</title>
        <authorList>
            <person name="Kono N."/>
            <person name="Arakawa K."/>
        </authorList>
    </citation>
    <scope>NUCLEOTIDE SEQUENCE [LARGE SCALE GENOMIC DNA]</scope>
</reference>
<sequence>MTCIMFPCACHCPLCEGTAAGEEIRRHRLLSKSEAVYSYYEWYPMINTCRAAQKSSLLGIDIATSEFLCPICSAHLKLSTECS</sequence>
<keyword evidence="2" id="KW-1185">Reference proteome</keyword>
<organism evidence="1 2">
    <name type="scientific">Caerostris extrusa</name>
    <name type="common">Bark spider</name>
    <name type="synonym">Caerostris bankana</name>
    <dbReference type="NCBI Taxonomy" id="172846"/>
    <lineage>
        <taxon>Eukaryota</taxon>
        <taxon>Metazoa</taxon>
        <taxon>Ecdysozoa</taxon>
        <taxon>Arthropoda</taxon>
        <taxon>Chelicerata</taxon>
        <taxon>Arachnida</taxon>
        <taxon>Araneae</taxon>
        <taxon>Araneomorphae</taxon>
        <taxon>Entelegynae</taxon>
        <taxon>Araneoidea</taxon>
        <taxon>Araneidae</taxon>
        <taxon>Caerostris</taxon>
    </lineage>
</organism>
<evidence type="ECO:0000313" key="1">
    <source>
        <dbReference type="EMBL" id="GIY17237.1"/>
    </source>
</evidence>
<protein>
    <submittedName>
        <fullName evidence="1">Uncharacterized protein</fullName>
    </submittedName>
</protein>